<dbReference type="InterPro" id="IPR011009">
    <property type="entry name" value="Kinase-like_dom_sf"/>
</dbReference>
<name>A0A930YGB3_9ACTN</name>
<reference evidence="1" key="1">
    <citation type="submission" date="2020-11" db="EMBL/GenBank/DDBJ databases">
        <title>Nocardioides sp. nov., isolated from Soil of Cynanchum wilfordii Hemsley rhizosphere.</title>
        <authorList>
            <person name="Lee J.-S."/>
            <person name="Suh M.K."/>
            <person name="Kim J.-S."/>
        </authorList>
    </citation>
    <scope>NUCLEOTIDE SEQUENCE</scope>
    <source>
        <strain evidence="1">KCTC 19275</strain>
    </source>
</reference>
<proteinExistence type="predicted"/>
<dbReference type="RefSeq" id="WP_194709005.1">
    <property type="nucleotide sequence ID" value="NZ_JADKPN010000019.1"/>
</dbReference>
<accession>A0A930YGB3</accession>
<dbReference type="SUPFAM" id="SSF56112">
    <property type="entry name" value="Protein kinase-like (PK-like)"/>
    <property type="match status" value="1"/>
</dbReference>
<dbReference type="EMBL" id="JADKPN010000019">
    <property type="protein sequence ID" value="MBF4765822.1"/>
    <property type="molecule type" value="Genomic_DNA"/>
</dbReference>
<dbReference type="GO" id="GO:0005737">
    <property type="term" value="C:cytoplasm"/>
    <property type="evidence" value="ECO:0007669"/>
    <property type="project" value="TreeGrafter"/>
</dbReference>
<dbReference type="Pfam" id="PF01633">
    <property type="entry name" value="Choline_kinase"/>
    <property type="match status" value="1"/>
</dbReference>
<protein>
    <submittedName>
        <fullName evidence="1">Phosphotransferase</fullName>
    </submittedName>
</protein>
<dbReference type="GO" id="GO:0006646">
    <property type="term" value="P:phosphatidylethanolamine biosynthetic process"/>
    <property type="evidence" value="ECO:0007669"/>
    <property type="project" value="TreeGrafter"/>
</dbReference>
<sequence>MTLEVQMQYLREVEPLLQGSDLEWQQLHGGLAHVTYVVSVDGRRVVVKFLTQEMDQFGLMVPMEHLIHNTTCAGECGVGARVLGTYPDLPAIVLEFIDGKTLCTEDLSDPSYIPRLARSVRELHTTAPAFSNRIDIFCFLEDYLRLVETHRMETPAGLLEELPTIRRIQEALAVNALPLVPSNNDLLARNVMDDGTIRLIDYDFSGMNDPMFDLGDLAMEGDYERDQVRVLCDTYFGEHVPAQYARARLFGVAAQFTWSLLFVGMAKLLSSKPAETFDYWNEAVIRWDWTRQKLLAPDLESTIAAAASTGVALPPPSRPR</sequence>
<dbReference type="AlphaFoldDB" id="A0A930YGB3"/>
<dbReference type="PANTHER" id="PTHR22603">
    <property type="entry name" value="CHOLINE/ETHANOALAMINE KINASE"/>
    <property type="match status" value="1"/>
</dbReference>
<evidence type="ECO:0000313" key="1">
    <source>
        <dbReference type="EMBL" id="MBF4765822.1"/>
    </source>
</evidence>
<gene>
    <name evidence="1" type="ORF">ISU07_22035</name>
</gene>
<dbReference type="GO" id="GO:0004305">
    <property type="term" value="F:ethanolamine kinase activity"/>
    <property type="evidence" value="ECO:0007669"/>
    <property type="project" value="TreeGrafter"/>
</dbReference>
<keyword evidence="2" id="KW-1185">Reference proteome</keyword>
<comment type="caution">
    <text evidence="1">The sequence shown here is derived from an EMBL/GenBank/DDBJ whole genome shotgun (WGS) entry which is preliminary data.</text>
</comment>
<organism evidence="1 2">
    <name type="scientific">Nocardioides islandensis</name>
    <dbReference type="NCBI Taxonomy" id="433663"/>
    <lineage>
        <taxon>Bacteria</taxon>
        <taxon>Bacillati</taxon>
        <taxon>Actinomycetota</taxon>
        <taxon>Actinomycetes</taxon>
        <taxon>Propionibacteriales</taxon>
        <taxon>Nocardioidaceae</taxon>
        <taxon>Nocardioides</taxon>
    </lineage>
</organism>
<dbReference type="Gene3D" id="3.90.1200.10">
    <property type="match status" value="1"/>
</dbReference>
<dbReference type="Proteomes" id="UP000640489">
    <property type="component" value="Unassembled WGS sequence"/>
</dbReference>
<dbReference type="PANTHER" id="PTHR22603:SF66">
    <property type="entry name" value="ETHANOLAMINE KINASE"/>
    <property type="match status" value="1"/>
</dbReference>
<evidence type="ECO:0000313" key="2">
    <source>
        <dbReference type="Proteomes" id="UP000640489"/>
    </source>
</evidence>